<protein>
    <recommendedName>
        <fullName evidence="2">Transcription regulator Rua1 C-terminal domain-containing protein</fullName>
    </recommendedName>
</protein>
<feature type="compositionally biased region" description="Polar residues" evidence="1">
    <location>
        <begin position="224"/>
        <end position="267"/>
    </location>
</feature>
<dbReference type="EMBL" id="GL629801">
    <property type="protein sequence ID" value="EFX00066.1"/>
    <property type="molecule type" value="Genomic_DNA"/>
</dbReference>
<proteinExistence type="predicted"/>
<dbReference type="GeneID" id="25980571"/>
<evidence type="ECO:0000313" key="4">
    <source>
        <dbReference type="Proteomes" id="UP000007796"/>
    </source>
</evidence>
<feature type="domain" description="Transcription regulator Rua1 C-terminal" evidence="2">
    <location>
        <begin position="575"/>
        <end position="646"/>
    </location>
</feature>
<feature type="compositionally biased region" description="Low complexity" evidence="1">
    <location>
        <begin position="683"/>
        <end position="724"/>
    </location>
</feature>
<feature type="region of interest" description="Disordered" evidence="1">
    <location>
        <begin position="526"/>
        <end position="557"/>
    </location>
</feature>
<dbReference type="AlphaFoldDB" id="F0XQ78"/>
<dbReference type="Pfam" id="PF14616">
    <property type="entry name" value="Rua1_C"/>
    <property type="match status" value="1"/>
</dbReference>
<evidence type="ECO:0000256" key="1">
    <source>
        <dbReference type="SAM" id="MobiDB-lite"/>
    </source>
</evidence>
<dbReference type="OrthoDB" id="5595379at2759"/>
<feature type="compositionally biased region" description="Low complexity" evidence="1">
    <location>
        <begin position="331"/>
        <end position="342"/>
    </location>
</feature>
<reference evidence="3 4" key="1">
    <citation type="journal article" date="2011" name="Proc. Natl. Acad. Sci. U.S.A.">
        <title>Genome and transcriptome analyses of the mountain pine beetle-fungal symbiont Grosmannia clavigera, a lodgepole pine pathogen.</title>
        <authorList>
            <person name="DiGuistini S."/>
            <person name="Wang Y."/>
            <person name="Liao N.Y."/>
            <person name="Taylor G."/>
            <person name="Tanguay P."/>
            <person name="Feau N."/>
            <person name="Henrissat B."/>
            <person name="Chan S.K."/>
            <person name="Hesse-Orce U."/>
            <person name="Alamouti S.M."/>
            <person name="Tsui C.K.M."/>
            <person name="Docking R.T."/>
            <person name="Levasseur A."/>
            <person name="Haridas S."/>
            <person name="Robertson G."/>
            <person name="Birol I."/>
            <person name="Holt R.A."/>
            <person name="Marra M.A."/>
            <person name="Hamelin R.C."/>
            <person name="Hirst M."/>
            <person name="Jones S.J.M."/>
            <person name="Bohlmann J."/>
            <person name="Breuil C."/>
        </authorList>
    </citation>
    <scope>NUCLEOTIDE SEQUENCE [LARGE SCALE GENOMIC DNA]</scope>
    <source>
        <strain evidence="4">kw1407 / UAMH 11150</strain>
    </source>
</reference>
<dbReference type="HOGENOM" id="CLU_018826_0_0_1"/>
<feature type="region of interest" description="Disordered" evidence="1">
    <location>
        <begin position="184"/>
        <end position="207"/>
    </location>
</feature>
<feature type="region of interest" description="Disordered" evidence="1">
    <location>
        <begin position="45"/>
        <end position="81"/>
    </location>
</feature>
<evidence type="ECO:0000313" key="3">
    <source>
        <dbReference type="EMBL" id="EFX00066.1"/>
    </source>
</evidence>
<organism evidence="4">
    <name type="scientific">Grosmannia clavigera (strain kw1407 / UAMH 11150)</name>
    <name type="common">Blue stain fungus</name>
    <name type="synonym">Graphiocladiella clavigera</name>
    <dbReference type="NCBI Taxonomy" id="655863"/>
    <lineage>
        <taxon>Eukaryota</taxon>
        <taxon>Fungi</taxon>
        <taxon>Dikarya</taxon>
        <taxon>Ascomycota</taxon>
        <taxon>Pezizomycotina</taxon>
        <taxon>Sordariomycetes</taxon>
        <taxon>Sordariomycetidae</taxon>
        <taxon>Ophiostomatales</taxon>
        <taxon>Ophiostomataceae</taxon>
        <taxon>Leptographium</taxon>
    </lineage>
</organism>
<accession>F0XQ78</accession>
<dbReference type="eggNOG" id="ENOG502R0SR">
    <property type="taxonomic scope" value="Eukaryota"/>
</dbReference>
<dbReference type="InterPro" id="IPR028012">
    <property type="entry name" value="Rua1_C"/>
</dbReference>
<feature type="compositionally biased region" description="Low complexity" evidence="1">
    <location>
        <begin position="733"/>
        <end position="780"/>
    </location>
</feature>
<feature type="compositionally biased region" description="Low complexity" evidence="1">
    <location>
        <begin position="453"/>
        <end position="483"/>
    </location>
</feature>
<sequence>MDTDKMHMQQQMQHLQPTPTFVFSSNDTGNSGFAACRSSPPPGLAMGGSAINAPAEPAATMSTPPAGTWMTPTSQGLRPRPATIQEGFSYSMGETYGSLTSWDSATLPMQLTPSDTTMSRPMSMHQEFYPGSNGNWIQKPCDDSLDFHLDGEMGLGQAYTTDEAIPILDLRYAGGAAMDGEGLTFDSGLRPRRMSGSSFTMSTSGGLSDMPSYEDFSAALSDAPSYTSDYRPPSNRNSLMSSTLSPVASPRMTPQSRSELVRTQSRGRASPSPRPTVRSAPYSVDGSRTNKRWSTGSYATMPSRRSSPYAYYGTPTQAPTSSCSNHEPFGPRLAPPSLSSSPTIGGGQLPLSLGNLQQATVAAAAAAAAAGCGGQPLSTSFFLPNSAQTTAVPGFARHSMLLPTQLPSQAGAMAFHHHPHILDGSHGSFSGAHHLSAASHGMHHHQHQMVPSQHQLQHQLQHQHQLQLQHPYQHPHQLLPHAHPLGHPHHLGSSSNTSPFDTVMMPGSALPHGLFRMLQSNGDPHTLHGHYTDLSDPPDLYSSLHEEQLPPPPEDMNPEDPDMVPHEQELRFSGDLYTPRWVRGHGNKREGWCGICKPGRWLVLKNSAFWYDKSFTHGVSAATGNPFQEPQETRRMDGNPDCHTHQKIKDAPKRRRESNHARATGGLAAGMAKQPYDNQMSGQTQATSAPQQQQSQAPLTPQLTPQMTPATTSAATSTMSLPSTGEQQMATRQQQSPQNSPQQQKLSPQRQHLMQQQQQQDNHHQQQQQQQQQRRLQQYTRPPPPPPPQMRQMPMPLTHIEGLGNMI</sequence>
<feature type="compositionally biased region" description="Polar residues" evidence="1">
    <location>
        <begin position="314"/>
        <end position="325"/>
    </location>
</feature>
<feature type="compositionally biased region" description="Basic and acidic residues" evidence="1">
    <location>
        <begin position="631"/>
        <end position="651"/>
    </location>
</feature>
<keyword evidence="4" id="KW-1185">Reference proteome</keyword>
<feature type="region of interest" description="Disordered" evidence="1">
    <location>
        <begin position="620"/>
        <end position="795"/>
    </location>
</feature>
<dbReference type="Proteomes" id="UP000007796">
    <property type="component" value="Unassembled WGS sequence"/>
</dbReference>
<dbReference type="InParanoid" id="F0XQ78"/>
<feature type="region of interest" description="Disordered" evidence="1">
    <location>
        <begin position="223"/>
        <end position="346"/>
    </location>
</feature>
<name>F0XQ78_GROCL</name>
<feature type="compositionally biased region" description="Polar residues" evidence="1">
    <location>
        <begin position="60"/>
        <end position="76"/>
    </location>
</feature>
<feature type="compositionally biased region" description="Low complexity" evidence="1">
    <location>
        <begin position="194"/>
        <end position="207"/>
    </location>
</feature>
<feature type="region of interest" description="Disordered" evidence="1">
    <location>
        <begin position="442"/>
        <end position="500"/>
    </location>
</feature>
<dbReference type="PANTHER" id="PTHR28125">
    <property type="entry name" value="MEIOTIC EXPRESSION UP-REGULATED PROTEIN 26"/>
    <property type="match status" value="1"/>
</dbReference>
<gene>
    <name evidence="3" type="ORF">CMQ_7068</name>
</gene>
<dbReference type="PANTHER" id="PTHR28125:SF3">
    <property type="entry name" value="TRANSCRIPTION REGULATOR RUA1 C-TERMINAL DOMAIN-CONTAINING PROTEIN"/>
    <property type="match status" value="1"/>
</dbReference>
<evidence type="ECO:0000259" key="2">
    <source>
        <dbReference type="Pfam" id="PF14616"/>
    </source>
</evidence>
<dbReference type="RefSeq" id="XP_014169548.1">
    <property type="nucleotide sequence ID" value="XM_014314073.1"/>
</dbReference>
<feature type="compositionally biased region" description="Polar residues" evidence="1">
    <location>
        <begin position="292"/>
        <end position="306"/>
    </location>
</feature>
<dbReference type="STRING" id="655863.F0XQ78"/>